<dbReference type="EMBL" id="CP119311">
    <property type="protein sequence ID" value="WEK33655.1"/>
    <property type="molecule type" value="Genomic_DNA"/>
</dbReference>
<evidence type="ECO:0000256" key="2">
    <source>
        <dbReference type="ARBA" id="ARBA00023015"/>
    </source>
</evidence>
<keyword evidence="2" id="KW-0805">Transcription regulation</keyword>
<dbReference type="InterPro" id="IPR013249">
    <property type="entry name" value="RNA_pol_sigma70_r4_t2"/>
</dbReference>
<dbReference type="CDD" id="cd06171">
    <property type="entry name" value="Sigma70_r4"/>
    <property type="match status" value="1"/>
</dbReference>
<dbReference type="GO" id="GO:0003677">
    <property type="term" value="F:DNA binding"/>
    <property type="evidence" value="ECO:0007669"/>
    <property type="project" value="InterPro"/>
</dbReference>
<name>A0AAJ5WN51_9BACT</name>
<comment type="similarity">
    <text evidence="1">Belongs to the sigma-70 factor family. ECF subfamily.</text>
</comment>
<evidence type="ECO:0000256" key="4">
    <source>
        <dbReference type="ARBA" id="ARBA00023163"/>
    </source>
</evidence>
<proteinExistence type="inferred from homology"/>
<dbReference type="GO" id="GO:0006352">
    <property type="term" value="P:DNA-templated transcription initiation"/>
    <property type="evidence" value="ECO:0007669"/>
    <property type="project" value="InterPro"/>
</dbReference>
<keyword evidence="4" id="KW-0804">Transcription</keyword>
<dbReference type="GO" id="GO:0016987">
    <property type="term" value="F:sigma factor activity"/>
    <property type="evidence" value="ECO:0007669"/>
    <property type="project" value="UniProtKB-KW"/>
</dbReference>
<dbReference type="Proteomes" id="UP001220610">
    <property type="component" value="Chromosome"/>
</dbReference>
<dbReference type="PANTHER" id="PTHR43133">
    <property type="entry name" value="RNA POLYMERASE ECF-TYPE SIGMA FACTO"/>
    <property type="match status" value="1"/>
</dbReference>
<accession>A0AAJ5WN51</accession>
<dbReference type="Gene3D" id="1.10.1740.10">
    <property type="match status" value="1"/>
</dbReference>
<evidence type="ECO:0000256" key="1">
    <source>
        <dbReference type="ARBA" id="ARBA00010641"/>
    </source>
</evidence>
<dbReference type="InterPro" id="IPR013325">
    <property type="entry name" value="RNA_pol_sigma_r2"/>
</dbReference>
<evidence type="ECO:0000256" key="3">
    <source>
        <dbReference type="ARBA" id="ARBA00023082"/>
    </source>
</evidence>
<evidence type="ECO:0000313" key="7">
    <source>
        <dbReference type="Proteomes" id="UP001220610"/>
    </source>
</evidence>
<dbReference type="AlphaFoldDB" id="A0AAJ5WN51"/>
<sequence length="195" mass="23112">MDHQSPESQHDAQYWRQFLMGDQQAFEVLYHRHYQHLYNYGYGICADRDLIREGIQQLFVKLWTNRAGLQPTGYVKQYIFKAFRHHLYGLLEQQRGQPAPPSLSMPLVQDSREEKIIRGETALHTAERLQQLMTRLTPRQKEAIQLRFFENLSYEEVAQVLDMQVGAAYKLIYRALERLREAAPTAILLLYWLPF</sequence>
<evidence type="ECO:0000313" key="6">
    <source>
        <dbReference type="EMBL" id="WEK33655.1"/>
    </source>
</evidence>
<dbReference type="NCBIfam" id="TIGR02937">
    <property type="entry name" value="sigma70-ECF"/>
    <property type="match status" value="1"/>
</dbReference>
<dbReference type="SUPFAM" id="SSF88946">
    <property type="entry name" value="Sigma2 domain of RNA polymerase sigma factors"/>
    <property type="match status" value="1"/>
</dbReference>
<dbReference type="InterPro" id="IPR014284">
    <property type="entry name" value="RNA_pol_sigma-70_dom"/>
</dbReference>
<protein>
    <submittedName>
        <fullName evidence="6">Sigma-70 family RNA polymerase sigma factor</fullName>
    </submittedName>
</protein>
<evidence type="ECO:0000259" key="5">
    <source>
        <dbReference type="Pfam" id="PF08281"/>
    </source>
</evidence>
<dbReference type="InterPro" id="IPR036388">
    <property type="entry name" value="WH-like_DNA-bd_sf"/>
</dbReference>
<feature type="domain" description="RNA polymerase sigma factor 70 region 4 type 2" evidence="5">
    <location>
        <begin position="127"/>
        <end position="179"/>
    </location>
</feature>
<dbReference type="InterPro" id="IPR039425">
    <property type="entry name" value="RNA_pol_sigma-70-like"/>
</dbReference>
<dbReference type="PANTHER" id="PTHR43133:SF46">
    <property type="entry name" value="RNA POLYMERASE SIGMA-70 FACTOR ECF SUBFAMILY"/>
    <property type="match status" value="1"/>
</dbReference>
<organism evidence="6 7">
    <name type="scientific">Candidatus Pseudobacter hemicellulosilyticus</name>
    <dbReference type="NCBI Taxonomy" id="3121375"/>
    <lineage>
        <taxon>Bacteria</taxon>
        <taxon>Pseudomonadati</taxon>
        <taxon>Bacteroidota</taxon>
        <taxon>Chitinophagia</taxon>
        <taxon>Chitinophagales</taxon>
        <taxon>Chitinophagaceae</taxon>
        <taxon>Pseudobacter</taxon>
    </lineage>
</organism>
<gene>
    <name evidence="6" type="ORF">P0Y53_14275</name>
</gene>
<dbReference type="Pfam" id="PF08281">
    <property type="entry name" value="Sigma70_r4_2"/>
    <property type="match status" value="1"/>
</dbReference>
<dbReference type="Gene3D" id="1.10.10.10">
    <property type="entry name" value="Winged helix-like DNA-binding domain superfamily/Winged helix DNA-binding domain"/>
    <property type="match status" value="1"/>
</dbReference>
<reference evidence="6" key="1">
    <citation type="submission" date="2023-03" db="EMBL/GenBank/DDBJ databases">
        <title>Andean soil-derived lignocellulolytic bacterial consortium as a source of novel taxa and putative plastic-active enzymes.</title>
        <authorList>
            <person name="Diaz-Garcia L."/>
            <person name="Chuvochina M."/>
            <person name="Feuerriegel G."/>
            <person name="Bunk B."/>
            <person name="Sproer C."/>
            <person name="Streit W.R."/>
            <person name="Rodriguez L.M."/>
            <person name="Overmann J."/>
            <person name="Jimenez D.J."/>
        </authorList>
    </citation>
    <scope>NUCLEOTIDE SEQUENCE</scope>
    <source>
        <strain evidence="6">MAG 7</strain>
    </source>
</reference>
<keyword evidence="3" id="KW-0731">Sigma factor</keyword>
<dbReference type="SUPFAM" id="SSF88659">
    <property type="entry name" value="Sigma3 and sigma4 domains of RNA polymerase sigma factors"/>
    <property type="match status" value="1"/>
</dbReference>
<dbReference type="InterPro" id="IPR013324">
    <property type="entry name" value="RNA_pol_sigma_r3/r4-like"/>
</dbReference>